<evidence type="ECO:0000313" key="2">
    <source>
        <dbReference type="Proteomes" id="UP000593577"/>
    </source>
</evidence>
<dbReference type="EMBL" id="JABFAA010000013">
    <property type="protein sequence ID" value="MBA0698429.1"/>
    <property type="molecule type" value="Genomic_DNA"/>
</dbReference>
<gene>
    <name evidence="1" type="ORF">Goari_000141</name>
</gene>
<sequence length="27" mass="3118">MEMIAEGGAADSQLMELRSIHRMLRRD</sequence>
<dbReference type="Proteomes" id="UP000593577">
    <property type="component" value="Unassembled WGS sequence"/>
</dbReference>
<accession>A0A7J8YHE2</accession>
<evidence type="ECO:0000313" key="1">
    <source>
        <dbReference type="EMBL" id="MBA0698429.1"/>
    </source>
</evidence>
<name>A0A7J8YHE2_GOSAI</name>
<keyword evidence="2" id="KW-1185">Reference proteome</keyword>
<reference evidence="1 2" key="1">
    <citation type="journal article" date="2019" name="Genome Biol. Evol.">
        <title>Insights into the evolution of the New World diploid cottons (Gossypium, subgenus Houzingenia) based on genome sequencing.</title>
        <authorList>
            <person name="Grover C.E."/>
            <person name="Arick M.A. 2nd"/>
            <person name="Thrash A."/>
            <person name="Conover J.L."/>
            <person name="Sanders W.S."/>
            <person name="Peterson D.G."/>
            <person name="Frelichowski J.E."/>
            <person name="Scheffler J.A."/>
            <person name="Scheffler B.E."/>
            <person name="Wendel J.F."/>
        </authorList>
    </citation>
    <scope>NUCLEOTIDE SEQUENCE [LARGE SCALE GENOMIC DNA]</scope>
    <source>
        <strain evidence="1">185</strain>
        <tissue evidence="1">Leaf</tissue>
    </source>
</reference>
<organism evidence="1 2">
    <name type="scientific">Gossypium aridum</name>
    <name type="common">American cotton</name>
    <name type="synonym">Erioxylum aridum</name>
    <dbReference type="NCBI Taxonomy" id="34290"/>
    <lineage>
        <taxon>Eukaryota</taxon>
        <taxon>Viridiplantae</taxon>
        <taxon>Streptophyta</taxon>
        <taxon>Embryophyta</taxon>
        <taxon>Tracheophyta</taxon>
        <taxon>Spermatophyta</taxon>
        <taxon>Magnoliopsida</taxon>
        <taxon>eudicotyledons</taxon>
        <taxon>Gunneridae</taxon>
        <taxon>Pentapetalae</taxon>
        <taxon>rosids</taxon>
        <taxon>malvids</taxon>
        <taxon>Malvales</taxon>
        <taxon>Malvaceae</taxon>
        <taxon>Malvoideae</taxon>
        <taxon>Gossypium</taxon>
    </lineage>
</organism>
<comment type="caution">
    <text evidence="1">The sequence shown here is derived from an EMBL/GenBank/DDBJ whole genome shotgun (WGS) entry which is preliminary data.</text>
</comment>
<protein>
    <submittedName>
        <fullName evidence="1">Uncharacterized protein</fullName>
    </submittedName>
</protein>
<dbReference type="AlphaFoldDB" id="A0A7J8YHE2"/>
<proteinExistence type="predicted"/>